<dbReference type="EMBL" id="DUGH01000041">
    <property type="protein sequence ID" value="HIH16123.1"/>
    <property type="molecule type" value="Genomic_DNA"/>
</dbReference>
<dbReference type="InterPro" id="IPR029060">
    <property type="entry name" value="PIN-like_dom_sf"/>
</dbReference>
<dbReference type="Proteomes" id="UP000564964">
    <property type="component" value="Unassembled WGS sequence"/>
</dbReference>
<evidence type="ECO:0000313" key="4">
    <source>
        <dbReference type="Proteomes" id="UP000564964"/>
    </source>
</evidence>
<dbReference type="Pfam" id="PF01850">
    <property type="entry name" value="PIN"/>
    <property type="match status" value="1"/>
</dbReference>
<accession>A0A7J4JEE4</accession>
<reference evidence="3" key="2">
    <citation type="submission" date="2021-03" db="EMBL/GenBank/DDBJ databases">
        <authorList>
            <person name="Jaffe A."/>
        </authorList>
    </citation>
    <scope>NUCLEOTIDE SEQUENCE</scope>
    <source>
        <strain evidence="3">RIFCSPLOWO2_01_FULL_58_19</strain>
    </source>
</reference>
<dbReference type="EMBL" id="JAGVWE010000007">
    <property type="protein sequence ID" value="MBS3063723.1"/>
    <property type="molecule type" value="Genomic_DNA"/>
</dbReference>
<gene>
    <name evidence="2" type="ORF">HA252_01830</name>
    <name evidence="3" type="ORF">J4203_07715</name>
</gene>
<dbReference type="AlphaFoldDB" id="A0A7J4JEE4"/>
<organism evidence="2 4">
    <name type="scientific">Candidatus Iainarchaeum sp</name>
    <dbReference type="NCBI Taxonomy" id="3101447"/>
    <lineage>
        <taxon>Archaea</taxon>
        <taxon>Candidatus Iainarchaeota</taxon>
        <taxon>Candidatus Iainarchaeia</taxon>
        <taxon>Candidatus Iainarchaeales</taxon>
        <taxon>Candidatus Iainarchaeaceae</taxon>
        <taxon>Candidatus Iainarchaeum</taxon>
    </lineage>
</organism>
<proteinExistence type="predicted"/>
<dbReference type="SUPFAM" id="SSF88723">
    <property type="entry name" value="PIN domain-like"/>
    <property type="match status" value="1"/>
</dbReference>
<dbReference type="Proteomes" id="UP000678237">
    <property type="component" value="Unassembled WGS sequence"/>
</dbReference>
<feature type="domain" description="PIN" evidence="1">
    <location>
        <begin position="6"/>
        <end position="132"/>
    </location>
</feature>
<dbReference type="InterPro" id="IPR002716">
    <property type="entry name" value="PIN_dom"/>
</dbReference>
<protein>
    <submittedName>
        <fullName evidence="2">PIN domain-containing protein</fullName>
    </submittedName>
</protein>
<name>A0A7J4JEE4_9ARCH</name>
<evidence type="ECO:0000259" key="1">
    <source>
        <dbReference type="Pfam" id="PF01850"/>
    </source>
</evidence>
<sequence length="152" mass="16604">MNGEFFVDTNVLAYVFDTTDPQKNEVSKKIVGEVMSGLAHGVVSNQVLAELFSILSSKSQFKMNKEEARATVNGFIVAKNWRKINYTASTVSKAMRRSAEHGTPLWDALIVETMVENGVYTLLTEDANGFKDCPVKVVNPFKAGAQTPASPA</sequence>
<dbReference type="Gene3D" id="3.40.50.1010">
    <property type="entry name" value="5'-nuclease"/>
    <property type="match status" value="1"/>
</dbReference>
<reference evidence="2" key="1">
    <citation type="journal article" date="2020" name="bioRxiv">
        <title>A rank-normalized archaeal taxonomy based on genome phylogeny resolves widespread incomplete and uneven classifications.</title>
        <authorList>
            <person name="Rinke C."/>
            <person name="Chuvochina M."/>
            <person name="Mussig A.J."/>
            <person name="Chaumeil P.-A."/>
            <person name="Waite D.W."/>
            <person name="Whitman W.B."/>
            <person name="Parks D.H."/>
            <person name="Hugenholtz P."/>
        </authorList>
    </citation>
    <scope>NUCLEOTIDE SEQUENCE</scope>
    <source>
        <strain evidence="2">UBA10219</strain>
    </source>
</reference>
<comment type="caution">
    <text evidence="2">The sequence shown here is derived from an EMBL/GenBank/DDBJ whole genome shotgun (WGS) entry which is preliminary data.</text>
</comment>
<evidence type="ECO:0000313" key="3">
    <source>
        <dbReference type="EMBL" id="MBS3063723.1"/>
    </source>
</evidence>
<reference evidence="3" key="3">
    <citation type="submission" date="2021-05" db="EMBL/GenBank/DDBJ databases">
        <title>Protein family content uncovers lineage relationships and bacterial pathway maintenance mechanisms in DPANN archaea.</title>
        <authorList>
            <person name="Castelle C.J."/>
            <person name="Meheust R."/>
            <person name="Jaffe A.L."/>
            <person name="Seitz K."/>
            <person name="Gong X."/>
            <person name="Baker B.J."/>
            <person name="Banfield J.F."/>
        </authorList>
    </citation>
    <scope>NUCLEOTIDE SEQUENCE</scope>
    <source>
        <strain evidence="3">RIFCSPLOWO2_01_FULL_58_19</strain>
    </source>
</reference>
<evidence type="ECO:0000313" key="2">
    <source>
        <dbReference type="EMBL" id="HIH16123.1"/>
    </source>
</evidence>